<keyword evidence="4" id="KW-1185">Reference proteome</keyword>
<organism evidence="3 4">
    <name type="scientific">Aphanomyces stellatus</name>
    <dbReference type="NCBI Taxonomy" id="120398"/>
    <lineage>
        <taxon>Eukaryota</taxon>
        <taxon>Sar</taxon>
        <taxon>Stramenopiles</taxon>
        <taxon>Oomycota</taxon>
        <taxon>Saprolegniomycetes</taxon>
        <taxon>Saprolegniales</taxon>
        <taxon>Verrucalvaceae</taxon>
        <taxon>Aphanomyces</taxon>
    </lineage>
</organism>
<accession>A0A485K4S2</accession>
<dbReference type="InterPro" id="IPR011333">
    <property type="entry name" value="SKP1/BTB/POZ_sf"/>
</dbReference>
<reference evidence="2" key="2">
    <citation type="submission" date="2019-06" db="EMBL/GenBank/DDBJ databases">
        <title>Genomics analysis of Aphanomyces spp. identifies a new class of oomycete effector associated with host adaptation.</title>
        <authorList>
            <person name="Gaulin E."/>
        </authorList>
    </citation>
    <scope>NUCLEOTIDE SEQUENCE</scope>
    <source>
        <strain evidence="2">CBS 578.67</strain>
    </source>
</reference>
<dbReference type="Gene3D" id="3.30.710.10">
    <property type="entry name" value="Potassium Channel Kv1.1, Chain A"/>
    <property type="match status" value="1"/>
</dbReference>
<name>A0A485K4S2_9STRA</name>
<dbReference type="Proteomes" id="UP000332933">
    <property type="component" value="Unassembled WGS sequence"/>
</dbReference>
<dbReference type="GO" id="GO:0051260">
    <property type="term" value="P:protein homooligomerization"/>
    <property type="evidence" value="ECO:0007669"/>
    <property type="project" value="InterPro"/>
</dbReference>
<dbReference type="InterPro" id="IPR003131">
    <property type="entry name" value="T1-type_BTB"/>
</dbReference>
<feature type="domain" description="Potassium channel tetramerisation-type BTB" evidence="1">
    <location>
        <begin position="68"/>
        <end position="132"/>
    </location>
</feature>
<evidence type="ECO:0000259" key="1">
    <source>
        <dbReference type="Pfam" id="PF02214"/>
    </source>
</evidence>
<dbReference type="AlphaFoldDB" id="A0A485K4S2"/>
<sequence length="160" mass="17861">MQISPMVCPIAVDGLNSVLQDLKLASSNLAQATEVLNEQGRAMEAKKLEWAAMSDRIATHVATATDFITLNVGGIAFIKPKATLLKHKGGYFHAMLGSGYWKPDVPVDSYFLDVEPTTFHRVLAYLPSGELSFEGLNAWEHRQLYVKPWIILAWKSQKMR</sequence>
<protein>
    <submittedName>
        <fullName evidence="3">Aste57867_875 protein</fullName>
    </submittedName>
</protein>
<dbReference type="SUPFAM" id="SSF54695">
    <property type="entry name" value="POZ domain"/>
    <property type="match status" value="1"/>
</dbReference>
<evidence type="ECO:0000313" key="4">
    <source>
        <dbReference type="Proteomes" id="UP000332933"/>
    </source>
</evidence>
<reference evidence="3 4" key="1">
    <citation type="submission" date="2019-03" db="EMBL/GenBank/DDBJ databases">
        <authorList>
            <person name="Gaulin E."/>
            <person name="Dumas B."/>
        </authorList>
    </citation>
    <scope>NUCLEOTIDE SEQUENCE [LARGE SCALE GENOMIC DNA]</scope>
    <source>
        <strain evidence="3">CBS 568.67</strain>
    </source>
</reference>
<evidence type="ECO:0000313" key="2">
    <source>
        <dbReference type="EMBL" id="KAF0719679.1"/>
    </source>
</evidence>
<gene>
    <name evidence="3" type="primary">Aste57867_875</name>
    <name evidence="2" type="ORF">As57867_000874</name>
    <name evidence="3" type="ORF">ASTE57867_875</name>
</gene>
<dbReference type="EMBL" id="CAADRA010000054">
    <property type="protein sequence ID" value="VFT78099.1"/>
    <property type="molecule type" value="Genomic_DNA"/>
</dbReference>
<dbReference type="EMBL" id="VJMH01000054">
    <property type="protein sequence ID" value="KAF0719679.1"/>
    <property type="molecule type" value="Genomic_DNA"/>
</dbReference>
<evidence type="ECO:0000313" key="3">
    <source>
        <dbReference type="EMBL" id="VFT78099.1"/>
    </source>
</evidence>
<dbReference type="Pfam" id="PF02214">
    <property type="entry name" value="BTB_2"/>
    <property type="match status" value="1"/>
</dbReference>
<proteinExistence type="predicted"/>
<dbReference type="OrthoDB" id="66888at2759"/>